<name>A0A1M6WW90_9BACT</name>
<dbReference type="AlphaFoldDB" id="A0A1M6WW90"/>
<keyword evidence="2" id="KW-1185">Reference proteome</keyword>
<protein>
    <submittedName>
        <fullName evidence="1">Uncharacterized protein</fullName>
    </submittedName>
</protein>
<dbReference type="Proteomes" id="UP000184275">
    <property type="component" value="Unassembled WGS sequence"/>
</dbReference>
<dbReference type="EMBL" id="FRAW01000027">
    <property type="protein sequence ID" value="SHK98040.1"/>
    <property type="molecule type" value="Genomic_DNA"/>
</dbReference>
<gene>
    <name evidence="1" type="ORF">SAMN05720469_12731</name>
</gene>
<proteinExistence type="predicted"/>
<reference evidence="2" key="1">
    <citation type="submission" date="2016-11" db="EMBL/GenBank/DDBJ databases">
        <authorList>
            <person name="Varghese N."/>
            <person name="Submissions S."/>
        </authorList>
    </citation>
    <scope>NUCLEOTIDE SEQUENCE [LARGE SCALE GENOMIC DNA]</scope>
    <source>
        <strain evidence="2">UWOS</strain>
    </source>
</reference>
<evidence type="ECO:0000313" key="1">
    <source>
        <dbReference type="EMBL" id="SHK98040.1"/>
    </source>
</evidence>
<sequence>MAMSEKENKIPNVFLKLAYSELLLSFSTEELVPLVQSSNISSRKLIENAWRDDELISASDNALILSGFSNWLLSKGRNLDAFADSMFGKLNHLNSVPKRAILRSYLPYIRDFYEMQDQRQGILRLIEKRNMFHENFVFVEGAAEGNERHDFLVNQGHKAGGQPSPIYSSWLLRFMQNSPCLLDLPAFEKMQVYACEYPAEEALLGRLGGGLEGDIFYVSGIAVGKLVKFSECLEKHPINRDLSKYADCLCVRADTDVIDTFTGTHLLYKDRYYSAPVTLAEFVYAKDAHVKDPFAGLISALVQDEYNAWTPVQKAHEELLHKINHVAEIIYYEADDSISVNGKHLMRNVPARILRNILREYKSTGREEFENREFKRDPEICIDSVNPNFESRLNRVVDHLEKIADVMGLNRHRRGGFRFEPHCHIEFREEPAIVRKSKK</sequence>
<accession>A0A1M6WW90</accession>
<organism evidence="1 2">
    <name type="scientific">Fibrobacter intestinalis</name>
    <dbReference type="NCBI Taxonomy" id="28122"/>
    <lineage>
        <taxon>Bacteria</taxon>
        <taxon>Pseudomonadati</taxon>
        <taxon>Fibrobacterota</taxon>
        <taxon>Fibrobacteria</taxon>
        <taxon>Fibrobacterales</taxon>
        <taxon>Fibrobacteraceae</taxon>
        <taxon>Fibrobacter</taxon>
    </lineage>
</organism>
<evidence type="ECO:0000313" key="2">
    <source>
        <dbReference type="Proteomes" id="UP000184275"/>
    </source>
</evidence>